<dbReference type="SUPFAM" id="SSF53850">
    <property type="entry name" value="Periplasmic binding protein-like II"/>
    <property type="match status" value="1"/>
</dbReference>
<keyword evidence="4" id="KW-0732">Signal</keyword>
<sequence length="437" mass="49662">MKRIIVLSLIVVSVLLIAIVPTFAAEKRFDGVTLKVFANSHDPMLKAVKWSVPVVKEKFGIDILMDEAPYGTQFDKAMSAFVAHTGQYDVIVGAHQWTGAWADGGYVIPLDDFIKNDPEFDPSIYVEKAYQINSEWKGKQYALPFNMEGRLMFYRKDIFEKEGFKVPTNREEWLNIVQSINNNPEYKEKGIWGAVYMYATEQGISYPFETYFQMFDWNSIKTENGFWDENFQICIDKPKMVEAFQYWQDRLKDMPPGVESYNLPEAYQFYIDGKAAMTEVWPLTLYGMLLDPANADLRAKTGTADIAIGYPMSGGWGIFICADSKIQEAAWEYIKFMTTAENDLFFFKEFGKGPSAKATYTDDSLKETYGDWLKGQSEAISKAVSYGKIATMSELYGGNFAVITNQIMTGKLPAEEGVDKLIEELKGILERAGYPQK</sequence>
<evidence type="ECO:0000256" key="2">
    <source>
        <dbReference type="ARBA" id="ARBA00008520"/>
    </source>
</evidence>
<dbReference type="EMBL" id="MWBQ01000098">
    <property type="protein sequence ID" value="OQA57033.1"/>
    <property type="molecule type" value="Genomic_DNA"/>
</dbReference>
<evidence type="ECO:0000256" key="1">
    <source>
        <dbReference type="ARBA" id="ARBA00004418"/>
    </source>
</evidence>
<evidence type="ECO:0000313" key="5">
    <source>
        <dbReference type="EMBL" id="OQA57033.1"/>
    </source>
</evidence>
<organism evidence="5">
    <name type="scientific">Candidatus Atribacter allofermentans</name>
    <dbReference type="NCBI Taxonomy" id="1852833"/>
    <lineage>
        <taxon>Bacteria</taxon>
        <taxon>Pseudomonadati</taxon>
        <taxon>Atribacterota</taxon>
        <taxon>Atribacteria</taxon>
        <taxon>Atribacterales</taxon>
        <taxon>Atribacteraceae</taxon>
        <taxon>Atribacter</taxon>
    </lineage>
</organism>
<protein>
    <submittedName>
        <fullName evidence="5">Putative ABC transporter-binding protein</fullName>
    </submittedName>
</protein>
<gene>
    <name evidence="5" type="ORF">BWY41_01371</name>
</gene>
<dbReference type="PANTHER" id="PTHR43649:SF34">
    <property type="entry name" value="ABC TRANSPORTER PERIPLASMIC-BINDING PROTEIN YCJN-RELATED"/>
    <property type="match status" value="1"/>
</dbReference>
<dbReference type="AlphaFoldDB" id="A0A1V5SS24"/>
<comment type="subcellular location">
    <subcellularLocation>
        <location evidence="1">Periplasm</location>
    </subcellularLocation>
</comment>
<dbReference type="InterPro" id="IPR050490">
    <property type="entry name" value="Bact_solute-bd_prot1"/>
</dbReference>
<comment type="caution">
    <text evidence="5">The sequence shown here is derived from an EMBL/GenBank/DDBJ whole genome shotgun (WGS) entry which is preliminary data.</text>
</comment>
<dbReference type="PANTHER" id="PTHR43649">
    <property type="entry name" value="ARABINOSE-BINDING PROTEIN-RELATED"/>
    <property type="match status" value="1"/>
</dbReference>
<proteinExistence type="inferred from homology"/>
<dbReference type="Pfam" id="PF01547">
    <property type="entry name" value="SBP_bac_1"/>
    <property type="match status" value="1"/>
</dbReference>
<dbReference type="InterPro" id="IPR006059">
    <property type="entry name" value="SBP"/>
</dbReference>
<accession>A0A1V5SS24</accession>
<reference evidence="5" key="1">
    <citation type="submission" date="2017-02" db="EMBL/GenBank/DDBJ databases">
        <title>Delving into the versatile metabolic prowess of the omnipresent phylum Bacteroidetes.</title>
        <authorList>
            <person name="Nobu M.K."/>
            <person name="Mei R."/>
            <person name="Narihiro T."/>
            <person name="Kuroda K."/>
            <person name="Liu W.-T."/>
        </authorList>
    </citation>
    <scope>NUCLEOTIDE SEQUENCE</scope>
    <source>
        <strain evidence="5">ADurb.Bin276</strain>
    </source>
</reference>
<dbReference type="Proteomes" id="UP000485569">
    <property type="component" value="Unassembled WGS sequence"/>
</dbReference>
<keyword evidence="3" id="KW-0813">Transport</keyword>
<name>A0A1V5SS24_9BACT</name>
<comment type="similarity">
    <text evidence="2">Belongs to the bacterial solute-binding protein 1 family.</text>
</comment>
<evidence type="ECO:0000256" key="4">
    <source>
        <dbReference type="ARBA" id="ARBA00022729"/>
    </source>
</evidence>
<dbReference type="Gene3D" id="3.40.190.10">
    <property type="entry name" value="Periplasmic binding protein-like II"/>
    <property type="match status" value="2"/>
</dbReference>
<dbReference type="GO" id="GO:0042597">
    <property type="term" value="C:periplasmic space"/>
    <property type="evidence" value="ECO:0007669"/>
    <property type="project" value="UniProtKB-SubCell"/>
</dbReference>
<evidence type="ECO:0000256" key="3">
    <source>
        <dbReference type="ARBA" id="ARBA00022448"/>
    </source>
</evidence>